<accession>A0AAP0JXF8</accession>
<feature type="transmembrane region" description="Helical" evidence="9">
    <location>
        <begin position="74"/>
        <end position="95"/>
    </location>
</feature>
<comment type="function">
    <text evidence="7">Involved in cellular auxin homeostasis by regulating auxin metabolism. Regulates intracellular auxin accumulation at the endoplasmic reticulum and thus auxin availability for nuclear auxin signaling.</text>
</comment>
<dbReference type="Pfam" id="PF03547">
    <property type="entry name" value="Mem_trans"/>
    <property type="match status" value="1"/>
</dbReference>
<dbReference type="PANTHER" id="PTHR31651">
    <property type="match status" value="1"/>
</dbReference>
<dbReference type="AlphaFoldDB" id="A0AAP0JXF8"/>
<keyword evidence="2" id="KW-0813">Transport</keyword>
<feature type="transmembrane region" description="Helical" evidence="9">
    <location>
        <begin position="392"/>
        <end position="413"/>
    </location>
</feature>
<dbReference type="PANTHER" id="PTHR31651:SF33">
    <property type="entry name" value="PROTEIN PIN-LIKES 1"/>
    <property type="match status" value="1"/>
</dbReference>
<keyword evidence="4 9" id="KW-1133">Transmembrane helix</keyword>
<evidence type="ECO:0000256" key="8">
    <source>
        <dbReference type="ARBA" id="ARBA00025752"/>
    </source>
</evidence>
<dbReference type="Proteomes" id="UP001420932">
    <property type="component" value="Unassembled WGS sequence"/>
</dbReference>
<proteinExistence type="inferred from homology"/>
<sequence>MKKFLSLLIAASMPILKVILMTAVGSILALDRIGILTEDATKHLTNVSFYLFSPALVMTSLAKTVTLKTMAMLWFLPLNIALTFIIGSAFGWVLIKITRAPHHLKGLILGCCASGNLGNMMLIIIPAICKEKNSPFGNPDACNSYGMTYASLSLAFGSICFWSYVYNIVRISSKTSASNNTNEDIETSRTAEIEAKMSEDMPPHALTRSPPDEEHVVVLPSDASEQRVKGSFLFHCKKCLKMITGRINLKLLFAPSTIGAIIGFCVGVVPQIRKLLIGERAPLRVIQDSASLYGEGAIPTITLVVGGNLIKGLKGTDIRAPVIIGILTVRYILLPVFGILIVKGATHFGLIDADPLYRFVLMLQFTLPPAMNIGTITQLFGVGETESSVIMLWHYPLASISLTLWCILFMWLVT</sequence>
<comment type="caution">
    <text evidence="10">The sequence shown here is derived from an EMBL/GenBank/DDBJ whole genome shotgun (WGS) entry which is preliminary data.</text>
</comment>
<comment type="similarity">
    <text evidence="8">Belongs to the auxin efflux carrier (TC 2.A.69.2) family.</text>
</comment>
<evidence type="ECO:0000256" key="3">
    <source>
        <dbReference type="ARBA" id="ARBA00022692"/>
    </source>
</evidence>
<evidence type="ECO:0000256" key="2">
    <source>
        <dbReference type="ARBA" id="ARBA00022448"/>
    </source>
</evidence>
<evidence type="ECO:0000256" key="7">
    <source>
        <dbReference type="ARBA" id="ARBA00025100"/>
    </source>
</evidence>
<evidence type="ECO:0000256" key="9">
    <source>
        <dbReference type="SAM" id="Phobius"/>
    </source>
</evidence>
<reference evidence="10 11" key="1">
    <citation type="submission" date="2024-01" db="EMBL/GenBank/DDBJ databases">
        <title>Genome assemblies of Stephania.</title>
        <authorList>
            <person name="Yang L."/>
        </authorList>
    </citation>
    <scope>NUCLEOTIDE SEQUENCE [LARGE SCALE GENOMIC DNA]</scope>
    <source>
        <strain evidence="10">YNDBR</strain>
        <tissue evidence="10">Leaf</tissue>
    </source>
</reference>
<keyword evidence="11" id="KW-1185">Reference proteome</keyword>
<feature type="transmembrane region" description="Helical" evidence="9">
    <location>
        <begin position="148"/>
        <end position="169"/>
    </location>
</feature>
<feature type="transmembrane region" description="Helical" evidence="9">
    <location>
        <begin position="361"/>
        <end position="380"/>
    </location>
</feature>
<feature type="transmembrane region" description="Helical" evidence="9">
    <location>
        <begin position="6"/>
        <end position="31"/>
    </location>
</feature>
<protein>
    <submittedName>
        <fullName evidence="10">Uncharacterized protein</fullName>
    </submittedName>
</protein>
<dbReference type="GO" id="GO:0005789">
    <property type="term" value="C:endoplasmic reticulum membrane"/>
    <property type="evidence" value="ECO:0007669"/>
    <property type="project" value="UniProtKB-SubCell"/>
</dbReference>
<feature type="transmembrane region" description="Helical" evidence="9">
    <location>
        <begin position="322"/>
        <end position="341"/>
    </location>
</feature>
<evidence type="ECO:0000313" key="10">
    <source>
        <dbReference type="EMBL" id="KAK9141981.1"/>
    </source>
</evidence>
<evidence type="ECO:0000256" key="6">
    <source>
        <dbReference type="ARBA" id="ARBA00023294"/>
    </source>
</evidence>
<organism evidence="10 11">
    <name type="scientific">Stephania yunnanensis</name>
    <dbReference type="NCBI Taxonomy" id="152371"/>
    <lineage>
        <taxon>Eukaryota</taxon>
        <taxon>Viridiplantae</taxon>
        <taxon>Streptophyta</taxon>
        <taxon>Embryophyta</taxon>
        <taxon>Tracheophyta</taxon>
        <taxon>Spermatophyta</taxon>
        <taxon>Magnoliopsida</taxon>
        <taxon>Ranunculales</taxon>
        <taxon>Menispermaceae</taxon>
        <taxon>Menispermoideae</taxon>
        <taxon>Cissampelideae</taxon>
        <taxon>Stephania</taxon>
    </lineage>
</organism>
<keyword evidence="6" id="KW-0927">Auxin signaling pathway</keyword>
<dbReference type="GO" id="GO:0009734">
    <property type="term" value="P:auxin-activated signaling pathway"/>
    <property type="evidence" value="ECO:0007669"/>
    <property type="project" value="UniProtKB-KW"/>
</dbReference>
<evidence type="ECO:0000256" key="5">
    <source>
        <dbReference type="ARBA" id="ARBA00023136"/>
    </source>
</evidence>
<dbReference type="GO" id="GO:0080162">
    <property type="term" value="P:endoplasmic reticulum to cytosol auxin transport"/>
    <property type="evidence" value="ECO:0007669"/>
    <property type="project" value="InterPro"/>
</dbReference>
<evidence type="ECO:0000256" key="1">
    <source>
        <dbReference type="ARBA" id="ARBA00004477"/>
    </source>
</evidence>
<gene>
    <name evidence="10" type="ORF">Syun_011381</name>
</gene>
<name>A0AAP0JXF8_9MAGN</name>
<keyword evidence="5 9" id="KW-0472">Membrane</keyword>
<dbReference type="InterPro" id="IPR004776">
    <property type="entry name" value="Mem_transp_PIN-like"/>
</dbReference>
<comment type="subcellular location">
    <subcellularLocation>
        <location evidence="1">Endoplasmic reticulum membrane</location>
        <topology evidence="1">Multi-pass membrane protein</topology>
    </subcellularLocation>
</comment>
<evidence type="ECO:0000313" key="11">
    <source>
        <dbReference type="Proteomes" id="UP001420932"/>
    </source>
</evidence>
<feature type="transmembrane region" description="Helical" evidence="9">
    <location>
        <begin position="107"/>
        <end position="128"/>
    </location>
</feature>
<dbReference type="InterPro" id="IPR045033">
    <property type="entry name" value="PILS1/3/4/5/7"/>
</dbReference>
<evidence type="ECO:0000256" key="4">
    <source>
        <dbReference type="ARBA" id="ARBA00022989"/>
    </source>
</evidence>
<dbReference type="EMBL" id="JBBNAF010000005">
    <property type="protein sequence ID" value="KAK9141981.1"/>
    <property type="molecule type" value="Genomic_DNA"/>
</dbReference>
<feature type="transmembrane region" description="Helical" evidence="9">
    <location>
        <begin position="251"/>
        <end position="272"/>
    </location>
</feature>
<keyword evidence="3 9" id="KW-0812">Transmembrane</keyword>